<accession>A0A117NFY6</accession>
<organism evidence="2">
    <name type="scientific">Picea glauca</name>
    <name type="common">White spruce</name>
    <name type="synonym">Pinus glauca</name>
    <dbReference type="NCBI Taxonomy" id="3330"/>
    <lineage>
        <taxon>Eukaryota</taxon>
        <taxon>Viridiplantae</taxon>
        <taxon>Streptophyta</taxon>
        <taxon>Embryophyta</taxon>
        <taxon>Tracheophyta</taxon>
        <taxon>Spermatophyta</taxon>
        <taxon>Pinopsida</taxon>
        <taxon>Pinidae</taxon>
        <taxon>Conifers I</taxon>
        <taxon>Pinales</taxon>
        <taxon>Pinaceae</taxon>
        <taxon>Picea</taxon>
    </lineage>
</organism>
<gene>
    <name evidence="2" type="ORF">ABT39_MTgene2025</name>
</gene>
<name>A0A117NFY6_PICGL</name>
<dbReference type="AlphaFoldDB" id="A0A117NFY6"/>
<reference evidence="2" key="1">
    <citation type="journal article" date="2015" name="Genome Biol. Evol.">
        <title>Organellar Genomes of White Spruce (Picea glauca): Assembly and Annotation.</title>
        <authorList>
            <person name="Jackman S.D."/>
            <person name="Warren R.L."/>
            <person name="Gibb E.A."/>
            <person name="Vandervalk B.P."/>
            <person name="Mohamadi H."/>
            <person name="Chu J."/>
            <person name="Raymond A."/>
            <person name="Pleasance S."/>
            <person name="Coope R."/>
            <person name="Wildung M.R."/>
            <person name="Ritland C.E."/>
            <person name="Bousquet J."/>
            <person name="Jones S.J."/>
            <person name="Bohlmann J."/>
            <person name="Birol I."/>
        </authorList>
    </citation>
    <scope>NUCLEOTIDE SEQUENCE [LARGE SCALE GENOMIC DNA]</scope>
    <source>
        <tissue evidence="2">Flushing bud</tissue>
    </source>
</reference>
<comment type="caution">
    <text evidence="2">The sequence shown here is derived from an EMBL/GenBank/DDBJ whole genome shotgun (WGS) entry which is preliminary data.</text>
</comment>
<geneLocation type="mitochondrion" evidence="2"/>
<evidence type="ECO:0000256" key="1">
    <source>
        <dbReference type="SAM" id="MobiDB-lite"/>
    </source>
</evidence>
<feature type="region of interest" description="Disordered" evidence="1">
    <location>
        <begin position="1"/>
        <end position="37"/>
    </location>
</feature>
<dbReference type="EMBL" id="LKAM01000014">
    <property type="protein sequence ID" value="KUM45922.1"/>
    <property type="molecule type" value="Genomic_DNA"/>
</dbReference>
<sequence length="102" mass="11752">MYDAPSHQALHLDKKLDRRLTHSRESKGNNENYHQPFKFHPNPTLFCPHTLYYLKSHPESLYQFLVASLPSRAPYNRSLDGSQFNPPCSRSCDCLYGVLSLG</sequence>
<evidence type="ECO:0000313" key="2">
    <source>
        <dbReference type="EMBL" id="KUM45922.1"/>
    </source>
</evidence>
<feature type="compositionally biased region" description="Basic and acidic residues" evidence="1">
    <location>
        <begin position="10"/>
        <end position="28"/>
    </location>
</feature>
<proteinExistence type="predicted"/>
<keyword evidence="2" id="KW-0496">Mitochondrion</keyword>
<protein>
    <submittedName>
        <fullName evidence="2">Uncharacterized protein</fullName>
    </submittedName>
</protein>